<accession>A0A815S5A8</accession>
<dbReference type="AlphaFoldDB" id="A0A815S5A8"/>
<sequence>MSPSDVYTQLSTGQPTNYVNSWGYQPTNNDQYRFAAPSTQARNSIIRPRNAATTYHGEPFNSKRARY</sequence>
<organism evidence="2 5">
    <name type="scientific">Rotaria sordida</name>
    <dbReference type="NCBI Taxonomy" id="392033"/>
    <lineage>
        <taxon>Eukaryota</taxon>
        <taxon>Metazoa</taxon>
        <taxon>Spiralia</taxon>
        <taxon>Gnathifera</taxon>
        <taxon>Rotifera</taxon>
        <taxon>Eurotatoria</taxon>
        <taxon>Bdelloidea</taxon>
        <taxon>Philodinida</taxon>
        <taxon>Philodinidae</taxon>
        <taxon>Rotaria</taxon>
    </lineage>
</organism>
<evidence type="ECO:0000313" key="5">
    <source>
        <dbReference type="Proteomes" id="UP000663889"/>
    </source>
</evidence>
<proteinExistence type="predicted"/>
<dbReference type="EMBL" id="CAJOBD010003453">
    <property type="protein sequence ID" value="CAF3949316.1"/>
    <property type="molecule type" value="Genomic_DNA"/>
</dbReference>
<reference evidence="2" key="1">
    <citation type="submission" date="2021-02" db="EMBL/GenBank/DDBJ databases">
        <authorList>
            <person name="Nowell W R."/>
        </authorList>
    </citation>
    <scope>NUCLEOTIDE SEQUENCE</scope>
</reference>
<dbReference type="Proteomes" id="UP000663874">
    <property type="component" value="Unassembled WGS sequence"/>
</dbReference>
<dbReference type="EMBL" id="CAJNOU010005740">
    <property type="protein sequence ID" value="CAF1487325.1"/>
    <property type="molecule type" value="Genomic_DNA"/>
</dbReference>
<evidence type="ECO:0000313" key="2">
    <source>
        <dbReference type="EMBL" id="CAF1487325.1"/>
    </source>
</evidence>
<evidence type="ECO:0000313" key="1">
    <source>
        <dbReference type="EMBL" id="CAF1346010.1"/>
    </source>
</evidence>
<dbReference type="EMBL" id="CAJNOT010002829">
    <property type="protein sequence ID" value="CAF1346010.1"/>
    <property type="molecule type" value="Genomic_DNA"/>
</dbReference>
<comment type="caution">
    <text evidence="2">The sequence shown here is derived from an EMBL/GenBank/DDBJ whole genome shotgun (WGS) entry which is preliminary data.</text>
</comment>
<dbReference type="EMBL" id="CAJOBE010007025">
    <property type="protein sequence ID" value="CAF4024369.1"/>
    <property type="molecule type" value="Genomic_DNA"/>
</dbReference>
<evidence type="ECO:0000313" key="4">
    <source>
        <dbReference type="EMBL" id="CAF4024369.1"/>
    </source>
</evidence>
<dbReference type="Proteomes" id="UP000663889">
    <property type="component" value="Unassembled WGS sequence"/>
</dbReference>
<dbReference type="Proteomes" id="UP000663836">
    <property type="component" value="Unassembled WGS sequence"/>
</dbReference>
<gene>
    <name evidence="4" type="ORF">FNK824_LOCUS27266</name>
    <name evidence="3" type="ORF">JBS370_LOCUS23442</name>
    <name evidence="2" type="ORF">SEV965_LOCUS35399</name>
    <name evidence="1" type="ORF">ZHD862_LOCUS30302</name>
</gene>
<evidence type="ECO:0000313" key="3">
    <source>
        <dbReference type="EMBL" id="CAF3949316.1"/>
    </source>
</evidence>
<name>A0A815S5A8_9BILA</name>
<protein>
    <submittedName>
        <fullName evidence="2">Uncharacterized protein</fullName>
    </submittedName>
</protein>
<dbReference type="Proteomes" id="UP000663864">
    <property type="component" value="Unassembled WGS sequence"/>
</dbReference>